<dbReference type="RefSeq" id="WP_377317148.1">
    <property type="nucleotide sequence ID" value="NZ_JBHSNF010000001.1"/>
</dbReference>
<evidence type="ECO:0000313" key="8">
    <source>
        <dbReference type="Proteomes" id="UP001596114"/>
    </source>
</evidence>
<comment type="similarity">
    <text evidence="2">Belongs to the autoinducer-2 exporter (AI-2E) (TC 2.A.86) family.</text>
</comment>
<feature type="transmembrane region" description="Helical" evidence="6">
    <location>
        <begin position="283"/>
        <end position="303"/>
    </location>
</feature>
<keyword evidence="3 6" id="KW-0812">Transmembrane</keyword>
<evidence type="ECO:0000313" key="7">
    <source>
        <dbReference type="EMBL" id="MFC5524709.1"/>
    </source>
</evidence>
<feature type="transmembrane region" description="Helical" evidence="6">
    <location>
        <begin position="164"/>
        <end position="182"/>
    </location>
</feature>
<evidence type="ECO:0000256" key="5">
    <source>
        <dbReference type="ARBA" id="ARBA00023136"/>
    </source>
</evidence>
<evidence type="ECO:0000256" key="2">
    <source>
        <dbReference type="ARBA" id="ARBA00009773"/>
    </source>
</evidence>
<gene>
    <name evidence="7" type="ORF">ACFPPA_03035</name>
</gene>
<comment type="subcellular location">
    <subcellularLocation>
        <location evidence="1">Membrane</location>
        <topology evidence="1">Multi-pass membrane protein</topology>
    </subcellularLocation>
</comment>
<evidence type="ECO:0000256" key="1">
    <source>
        <dbReference type="ARBA" id="ARBA00004141"/>
    </source>
</evidence>
<dbReference type="Proteomes" id="UP001596114">
    <property type="component" value="Unassembled WGS sequence"/>
</dbReference>
<evidence type="ECO:0000256" key="6">
    <source>
        <dbReference type="SAM" id="Phobius"/>
    </source>
</evidence>
<organism evidence="7 8">
    <name type="scientific">Rhodanobacter ginsengisoli</name>
    <dbReference type="NCBI Taxonomy" id="418646"/>
    <lineage>
        <taxon>Bacteria</taxon>
        <taxon>Pseudomonadati</taxon>
        <taxon>Pseudomonadota</taxon>
        <taxon>Gammaproteobacteria</taxon>
        <taxon>Lysobacterales</taxon>
        <taxon>Rhodanobacteraceae</taxon>
        <taxon>Rhodanobacter</taxon>
    </lineage>
</organism>
<dbReference type="PANTHER" id="PTHR21716">
    <property type="entry name" value="TRANSMEMBRANE PROTEIN"/>
    <property type="match status" value="1"/>
</dbReference>
<feature type="transmembrane region" description="Helical" evidence="6">
    <location>
        <begin position="73"/>
        <end position="94"/>
    </location>
</feature>
<feature type="transmembrane region" description="Helical" evidence="6">
    <location>
        <begin position="223"/>
        <end position="248"/>
    </location>
</feature>
<dbReference type="Pfam" id="PF01594">
    <property type="entry name" value="AI-2E_transport"/>
    <property type="match status" value="1"/>
</dbReference>
<sequence length="397" mass="42809">MPTCAGCRATRVSQDHSRRWQLFAITALIVYLIWLLAPVLMPFAIAAMLAYLGDPLADRLERLGLNRMWAATIVFVLILVLFCGVLLLLIPLIARQVENLISNLPRYGDWAQNTVWPWLQARLHLDPHTFDSDRLLAAIRSHIGSIGGVAGTVIGKVSRSGLGIVMWLTNLVLIPVVAFYLLRDWDRLVARIDLMLPRSIEPTIAHLAREADRILGAFVRGQLLVMLGLGVFYGAGLGVVGLTVGPLIGMVAGLLSFVPYLGFIIGFVAAIVAALVQYGDWTHVLLVCGVFAIGQLLEGYVLVPKLVGDKIGLHPVAVIFAVLAGGYLFGFFGVLLALPAASVIMVLLRYVLERYRMSELYNEAGGGDPGIGRAAVIVPPGGEDDAPAPAPDDQVAP</sequence>
<reference evidence="8" key="1">
    <citation type="journal article" date="2019" name="Int. J. Syst. Evol. Microbiol.">
        <title>The Global Catalogue of Microorganisms (GCM) 10K type strain sequencing project: providing services to taxonomists for standard genome sequencing and annotation.</title>
        <authorList>
            <consortium name="The Broad Institute Genomics Platform"/>
            <consortium name="The Broad Institute Genome Sequencing Center for Infectious Disease"/>
            <person name="Wu L."/>
            <person name="Ma J."/>
        </authorList>
    </citation>
    <scope>NUCLEOTIDE SEQUENCE [LARGE SCALE GENOMIC DNA]</scope>
    <source>
        <strain evidence="8">CGMCC 1.16619</strain>
    </source>
</reference>
<dbReference type="InterPro" id="IPR002549">
    <property type="entry name" value="AI-2E-like"/>
</dbReference>
<keyword evidence="8" id="KW-1185">Reference proteome</keyword>
<name>A0ABW0QPT9_9GAMM</name>
<keyword evidence="5 6" id="KW-0472">Membrane</keyword>
<feature type="transmembrane region" description="Helical" evidence="6">
    <location>
        <begin position="254"/>
        <end position="276"/>
    </location>
</feature>
<protein>
    <submittedName>
        <fullName evidence="7">AI-2E family transporter</fullName>
    </submittedName>
</protein>
<evidence type="ECO:0000256" key="4">
    <source>
        <dbReference type="ARBA" id="ARBA00022989"/>
    </source>
</evidence>
<evidence type="ECO:0000256" key="3">
    <source>
        <dbReference type="ARBA" id="ARBA00022692"/>
    </source>
</evidence>
<feature type="transmembrane region" description="Helical" evidence="6">
    <location>
        <begin position="315"/>
        <end position="348"/>
    </location>
</feature>
<keyword evidence="4 6" id="KW-1133">Transmembrane helix</keyword>
<accession>A0ABW0QPT9</accession>
<dbReference type="PANTHER" id="PTHR21716:SF64">
    <property type="entry name" value="AI-2 TRANSPORT PROTEIN TQSA"/>
    <property type="match status" value="1"/>
</dbReference>
<feature type="transmembrane region" description="Helical" evidence="6">
    <location>
        <begin position="20"/>
        <end position="52"/>
    </location>
</feature>
<comment type="caution">
    <text evidence="7">The sequence shown here is derived from an EMBL/GenBank/DDBJ whole genome shotgun (WGS) entry which is preliminary data.</text>
</comment>
<dbReference type="EMBL" id="JBHSNF010000001">
    <property type="protein sequence ID" value="MFC5524709.1"/>
    <property type="molecule type" value="Genomic_DNA"/>
</dbReference>
<proteinExistence type="inferred from homology"/>